<evidence type="ECO:0000313" key="3">
    <source>
        <dbReference type="Proteomes" id="UP001359559"/>
    </source>
</evidence>
<evidence type="ECO:0000256" key="1">
    <source>
        <dbReference type="SAM" id="Phobius"/>
    </source>
</evidence>
<gene>
    <name evidence="2" type="ORF">RJT34_23390</name>
</gene>
<sequence>MLDSVMQYITQAVSSYAFIFCFCNLIIVIILVDLKPKLNFNEANGITVSMPTNTAMQGANSKCLVNNNTAKEEVAVEKVESSEEDDELRRRVEEFIDRVNEGWKAEYVSTSSLLRDSNDKEFLESEF</sequence>
<name>A0AAN9IGI2_CLITE</name>
<dbReference type="EMBL" id="JAYKXN010000006">
    <property type="protein sequence ID" value="KAK7278362.1"/>
    <property type="molecule type" value="Genomic_DNA"/>
</dbReference>
<organism evidence="2 3">
    <name type="scientific">Clitoria ternatea</name>
    <name type="common">Butterfly pea</name>
    <dbReference type="NCBI Taxonomy" id="43366"/>
    <lineage>
        <taxon>Eukaryota</taxon>
        <taxon>Viridiplantae</taxon>
        <taxon>Streptophyta</taxon>
        <taxon>Embryophyta</taxon>
        <taxon>Tracheophyta</taxon>
        <taxon>Spermatophyta</taxon>
        <taxon>Magnoliopsida</taxon>
        <taxon>eudicotyledons</taxon>
        <taxon>Gunneridae</taxon>
        <taxon>Pentapetalae</taxon>
        <taxon>rosids</taxon>
        <taxon>fabids</taxon>
        <taxon>Fabales</taxon>
        <taxon>Fabaceae</taxon>
        <taxon>Papilionoideae</taxon>
        <taxon>50 kb inversion clade</taxon>
        <taxon>NPAAA clade</taxon>
        <taxon>indigoferoid/millettioid clade</taxon>
        <taxon>Phaseoleae</taxon>
        <taxon>Clitoria</taxon>
    </lineage>
</organism>
<reference evidence="2 3" key="1">
    <citation type="submission" date="2024-01" db="EMBL/GenBank/DDBJ databases">
        <title>The genomes of 5 underutilized Papilionoideae crops provide insights into root nodulation and disease resistance.</title>
        <authorList>
            <person name="Yuan L."/>
        </authorList>
    </citation>
    <scope>NUCLEOTIDE SEQUENCE [LARGE SCALE GENOMIC DNA]</scope>
    <source>
        <strain evidence="2">LY-2023</strain>
        <tissue evidence="2">Leaf</tissue>
    </source>
</reference>
<keyword evidence="1" id="KW-1133">Transmembrane helix</keyword>
<dbReference type="PANTHER" id="PTHR36595:SF1">
    <property type="entry name" value="TRANSMEMBRANE PROTEIN"/>
    <property type="match status" value="1"/>
</dbReference>
<comment type="caution">
    <text evidence="2">The sequence shown here is derived from an EMBL/GenBank/DDBJ whole genome shotgun (WGS) entry which is preliminary data.</text>
</comment>
<dbReference type="PANTHER" id="PTHR36595">
    <property type="entry name" value="TRANSMEMBRANE PROTEIN"/>
    <property type="match status" value="1"/>
</dbReference>
<evidence type="ECO:0000313" key="2">
    <source>
        <dbReference type="EMBL" id="KAK7278362.1"/>
    </source>
</evidence>
<protein>
    <submittedName>
        <fullName evidence="2">Uncharacterized protein</fullName>
    </submittedName>
</protein>
<keyword evidence="1" id="KW-0812">Transmembrane</keyword>
<keyword evidence="1" id="KW-0472">Membrane</keyword>
<keyword evidence="3" id="KW-1185">Reference proteome</keyword>
<dbReference type="AlphaFoldDB" id="A0AAN9IGI2"/>
<accession>A0AAN9IGI2</accession>
<proteinExistence type="predicted"/>
<dbReference type="Proteomes" id="UP001359559">
    <property type="component" value="Unassembled WGS sequence"/>
</dbReference>
<feature type="transmembrane region" description="Helical" evidence="1">
    <location>
        <begin position="12"/>
        <end position="32"/>
    </location>
</feature>